<feature type="region of interest" description="Disordered" evidence="1">
    <location>
        <begin position="1865"/>
        <end position="1891"/>
    </location>
</feature>
<sequence>MEGKGRSVDLVQAAVRFDNNNNKGGGMAVQRPGQYAAPDGPTDGDEEYWEWLFKEEDTPESPYGSDILRALLSAISPKFAVKRPEDYIPVTPSSISSGRYVRSDIWTCGPSEPDTPVAGAAATARGGDTAAQGPASPNVLQVLAAAAAAANSGLFPGELPVAPSPRHPRQLHRREGEEEQGCRETVRGHQGLPRDSDLDQAQGHVDGSVQPLQGGSSPDRRGGQRKVLNRRAAAAVASIVGSGEAALGRQPPSASRQPGVPSPHPHPQRQQGLLSPGSQRPRDAAPAVEAPRWLQPGAIELAATVPPEGGVEAALAALTTSPSQQPREQQQQGPGRSKLCQKRGSEAEAERAALAVAEPLWKRLPPEAWREAAATAAAIAAAEASLARDICARCSTGGAGGEGDVPVCSECGGVLVDTARGLWCPQRQCTEGGWQPPEEAPGAGGRCVEQPVAPPAGRSRFYQFPPPQPHHHQTHQQPGCAHTGVTGGDSASGQVATHHLASEQREPYDDCPAGQQDERPCVRQSSSRPLSSLSASSTSSLVASGAAALSVVRHAAATSSLAPATPSGPVNSSSSSCVVVVTGGQPGGFRRIPSVAWQQQQDEEEGEEEQHTAATEQLAGGLAVGLTPPRPSPPSPPSPPHQQHQHQQLFQQAPLQGLAAERCAALLMRPSPNALASAAAHASGCGSGAPGSAPEQGAGGAMRRDGLHPGVARCSSAVALLPGGPGAAFRTPSPLHPPATAGGSSSSSCSNRFLTPDRFLLAGPCHAAVAVAAAGGYDGGGKGIFRTPSPTTGGCGALRGGSGSGGYGGYGVRYGSGSPGGFRGPAHCIRARSAGPERPSPLLLPPRLQPRTPGSPLEPPDMPPSRRTPPPVVPLTWEPPPAPSSALLPPLLHHQPQPSPLRLPPAPAQHRRSHSGSSSPSSSGSLYGDNNDASSGGGAASCELSPSAIEALLSLSPRRRSGGSVGSPQSRNVAPVGAVGAGGAAAEVSGVSSLVPWTRKSREQPQRTRQSQIELRGQGPGVAAAVAAVTGGGGGGGPPGVQSISRATPAAGDAQQEHPQQHQLVLRPPVAASRQAERVGRFSSILDVPSSQPPAPQQGPPQRLQGAGPGGQQPPPSGRHSAAAPRTGPLAGPHRARAVAPERYAAAQRSPSAQQRNKGTHHHLLKGHRKSPPWKRSKALLSPGALRPQSGDVATSSAAGTGGAVSSAVTSEPPLLYRPASMWRMWQGSSSRKAPDAIAAAGGPAGYCEGYDDSGEVHMKAREGLCGGGGTGAPPGQPMNAAAAVGTDTSWTTTITLAPIRAPNAACDSATSPFRTPRLIAEPALGPAGAAAAHAGSEKGGGSSSGGGSHCDDMSISHAAPSSMSTGTTASAAAARPVVSSADSWRTARSVSFTASSSVTVAPGPAPGGPRSRSSSNLMSSGASSGSSGSSGQAVSTRVGGPLMPSMRVSREEYGRVLCSEASDSRIPRATATAAAAPPNGFRTPPPPPPQQQQQQQQQGSSCVTAAPDTPAPTHLGRAVRILNEAACGGADEDGGVRRNLFPSLGRAVGSPAAVVIPTTGPTDAADPAPPLGGVAVVVSNDVRPRDSPTGGGSAAGSRLSRFSPPTTSPRASAGSNSGSSSSGSNSNPGFLPLGRVAPAPLHCPEVTDPPHTRDRFGLLSPPATSSSAAAAEGGQQAHLLPPRPRRRQWEVYSTSSHILTHNGVGEGPEAVAAAQGGHPPETSLVCTAAAAAAAGPPAQRSSTDEGSNQSSFASAVPFAPKPPLAPQMPRRSSSGAGTASTAAAAAATTAGSTAAAMDAHTAAFAAAAPLTSATGPAPQPPVVGGADVQHPAVQCSIEFPGRRSSAGWGGGASRPASATSLCSETSVCSNSSGGGGGGSNSGQCHPHHHHWNYRRSRERALIINGAIAAATAAAAAAPGGPAAQPATGTGTGTGPQQISLQARGIASSG</sequence>
<feature type="compositionally biased region" description="Low complexity" evidence="1">
    <location>
        <begin position="118"/>
        <end position="133"/>
    </location>
</feature>
<dbReference type="EMBL" id="GL378409">
    <property type="protein sequence ID" value="EFJ40710.1"/>
    <property type="molecule type" value="Genomic_DNA"/>
</dbReference>
<feature type="compositionally biased region" description="Low complexity" evidence="1">
    <location>
        <begin position="641"/>
        <end position="650"/>
    </location>
</feature>
<feature type="compositionally biased region" description="Pro residues" evidence="1">
    <location>
        <begin position="897"/>
        <end position="907"/>
    </location>
</feature>
<feature type="region of interest" description="Disordered" evidence="1">
    <location>
        <begin position="729"/>
        <end position="748"/>
    </location>
</feature>
<feature type="compositionally biased region" description="Basic and acidic residues" evidence="1">
    <location>
        <begin position="173"/>
        <end position="197"/>
    </location>
</feature>
<feature type="region of interest" description="Disordered" evidence="1">
    <location>
        <begin position="596"/>
        <end position="615"/>
    </location>
</feature>
<dbReference type="RefSeq" id="XP_002958256.1">
    <property type="nucleotide sequence ID" value="XM_002958210.1"/>
</dbReference>
<feature type="compositionally biased region" description="Low complexity" evidence="1">
    <location>
        <begin position="1193"/>
        <end position="1210"/>
    </location>
</feature>
<feature type="region of interest" description="Disordered" evidence="1">
    <location>
        <begin position="1736"/>
        <end position="1781"/>
    </location>
</feature>
<evidence type="ECO:0000256" key="1">
    <source>
        <dbReference type="SAM" id="MobiDB-lite"/>
    </source>
</evidence>
<feature type="region of interest" description="Disordered" evidence="1">
    <location>
        <begin position="1582"/>
        <end position="1686"/>
    </location>
</feature>
<feature type="compositionally biased region" description="Polar residues" evidence="1">
    <location>
        <begin position="268"/>
        <end position="278"/>
    </location>
</feature>
<feature type="compositionally biased region" description="Polar residues" evidence="1">
    <location>
        <begin position="1740"/>
        <end position="1754"/>
    </location>
</feature>
<organism evidence="3">
    <name type="scientific">Volvox carteri f. nagariensis</name>
    <dbReference type="NCBI Taxonomy" id="3068"/>
    <lineage>
        <taxon>Eukaryota</taxon>
        <taxon>Viridiplantae</taxon>
        <taxon>Chlorophyta</taxon>
        <taxon>core chlorophytes</taxon>
        <taxon>Chlorophyceae</taxon>
        <taxon>CS clade</taxon>
        <taxon>Chlamydomonadales</taxon>
        <taxon>Volvocaceae</taxon>
        <taxon>Volvox</taxon>
    </lineage>
</organism>
<feature type="region of interest" description="Disordered" evidence="1">
    <location>
        <begin position="1086"/>
        <end position="1210"/>
    </location>
</feature>
<feature type="region of interest" description="Disordered" evidence="1">
    <location>
        <begin position="319"/>
        <end position="345"/>
    </location>
</feature>
<feature type="region of interest" description="Disordered" evidence="1">
    <location>
        <begin position="112"/>
        <end position="133"/>
    </location>
</feature>
<feature type="compositionally biased region" description="Low complexity" evidence="1">
    <location>
        <begin position="915"/>
        <end position="925"/>
    </location>
</feature>
<feature type="compositionally biased region" description="Gly residues" evidence="1">
    <location>
        <begin position="1030"/>
        <end position="1039"/>
    </location>
</feature>
<feature type="compositionally biased region" description="Low complexity" evidence="1">
    <location>
        <begin position="1708"/>
        <end position="1718"/>
    </location>
</feature>
<accession>D8UHW7</accession>
<feature type="region of interest" description="Disordered" evidence="1">
    <location>
        <begin position="996"/>
        <end position="1067"/>
    </location>
</feature>
<dbReference type="OrthoDB" id="557778at2759"/>
<feature type="compositionally biased region" description="Low complexity" evidence="1">
    <location>
        <begin position="1359"/>
        <end position="1432"/>
    </location>
</feature>
<feature type="region of interest" description="Disordered" evidence="1">
    <location>
        <begin position="434"/>
        <end position="535"/>
    </location>
</feature>
<feature type="compositionally biased region" description="Low complexity" evidence="1">
    <location>
        <begin position="1661"/>
        <end position="1672"/>
    </location>
</feature>
<feature type="compositionally biased region" description="Low complexity" evidence="1">
    <location>
        <begin position="1612"/>
        <end position="1628"/>
    </location>
</feature>
<feature type="region of interest" description="Disordered" evidence="1">
    <location>
        <begin position="1914"/>
        <end position="1950"/>
    </location>
</feature>
<feature type="region of interest" description="Disordered" evidence="1">
    <location>
        <begin position="681"/>
        <end position="706"/>
    </location>
</feature>
<feature type="compositionally biased region" description="Low complexity" evidence="1">
    <location>
        <begin position="321"/>
        <end position="337"/>
    </location>
</feature>
<keyword evidence="3" id="KW-1185">Reference proteome</keyword>
<feature type="region of interest" description="Disordered" evidence="1">
    <location>
        <begin position="18"/>
        <end position="46"/>
    </location>
</feature>
<feature type="compositionally biased region" description="Low complexity" evidence="1">
    <location>
        <begin position="884"/>
        <end position="896"/>
    </location>
</feature>
<feature type="compositionally biased region" description="Low complexity" evidence="1">
    <location>
        <begin position="1138"/>
        <end position="1156"/>
    </location>
</feature>
<protein>
    <submittedName>
        <fullName evidence="2">Uncharacterized protein</fullName>
    </submittedName>
</protein>
<dbReference type="InParanoid" id="D8UHW7"/>
<feature type="compositionally biased region" description="Pro residues" evidence="1">
    <location>
        <begin position="838"/>
        <end position="848"/>
    </location>
</feature>
<evidence type="ECO:0000313" key="3">
    <source>
        <dbReference type="Proteomes" id="UP000001058"/>
    </source>
</evidence>
<dbReference type="GeneID" id="9623335"/>
<dbReference type="Proteomes" id="UP000001058">
    <property type="component" value="Unassembled WGS sequence"/>
</dbReference>
<feature type="region of interest" description="Disordered" evidence="1">
    <location>
        <begin position="243"/>
        <end position="292"/>
    </location>
</feature>
<gene>
    <name evidence="2" type="ORF">VOLCADRAFT_99479</name>
</gene>
<feature type="compositionally biased region" description="Low complexity" evidence="1">
    <location>
        <begin position="1914"/>
        <end position="1939"/>
    </location>
</feature>
<reference evidence="2 3" key="1">
    <citation type="journal article" date="2010" name="Science">
        <title>Genomic analysis of organismal complexity in the multicellular green alga Volvox carteri.</title>
        <authorList>
            <person name="Prochnik S.E."/>
            <person name="Umen J."/>
            <person name="Nedelcu A.M."/>
            <person name="Hallmann A."/>
            <person name="Miller S.M."/>
            <person name="Nishii I."/>
            <person name="Ferris P."/>
            <person name="Kuo A."/>
            <person name="Mitros T."/>
            <person name="Fritz-Laylin L.K."/>
            <person name="Hellsten U."/>
            <person name="Chapman J."/>
            <person name="Simakov O."/>
            <person name="Rensing S.A."/>
            <person name="Terry A."/>
            <person name="Pangilinan J."/>
            <person name="Kapitonov V."/>
            <person name="Jurka J."/>
            <person name="Salamov A."/>
            <person name="Shapiro H."/>
            <person name="Schmutz J."/>
            <person name="Grimwood J."/>
            <person name="Lindquist E."/>
            <person name="Lucas S."/>
            <person name="Grigoriev I.V."/>
            <person name="Schmitt R."/>
            <person name="Kirk D."/>
            <person name="Rokhsar D.S."/>
        </authorList>
    </citation>
    <scope>NUCLEOTIDE SEQUENCE [LARGE SCALE GENOMIC DNA]</scope>
    <source>
        <strain evidence="3">f. Nagariensis / Eve</strain>
    </source>
</reference>
<feature type="region of interest" description="Disordered" evidence="1">
    <location>
        <begin position="157"/>
        <end position="229"/>
    </location>
</feature>
<name>D8UHW7_VOLCA</name>
<feature type="compositionally biased region" description="Gly residues" evidence="1">
    <location>
        <begin position="1338"/>
        <end position="1349"/>
    </location>
</feature>
<feature type="compositionally biased region" description="Low complexity" evidence="1">
    <location>
        <begin position="681"/>
        <end position="694"/>
    </location>
</feature>
<feature type="region of interest" description="Disordered" evidence="1">
    <location>
        <begin position="623"/>
        <end position="650"/>
    </location>
</feature>
<feature type="region of interest" description="Disordered" evidence="1">
    <location>
        <begin position="1330"/>
        <end position="1518"/>
    </location>
</feature>
<feature type="region of interest" description="Disordered" evidence="1">
    <location>
        <begin position="825"/>
        <end position="941"/>
    </location>
</feature>
<dbReference type="KEGG" id="vcn:VOLCADRAFT_99479"/>
<feature type="compositionally biased region" description="Low complexity" evidence="1">
    <location>
        <begin position="525"/>
        <end position="535"/>
    </location>
</feature>
<evidence type="ECO:0000313" key="2">
    <source>
        <dbReference type="EMBL" id="EFJ40710.1"/>
    </source>
</evidence>
<feature type="compositionally biased region" description="Pro residues" evidence="1">
    <location>
        <begin position="628"/>
        <end position="640"/>
    </location>
</feature>
<proteinExistence type="predicted"/>
<feature type="compositionally biased region" description="Basic residues" evidence="1">
    <location>
        <begin position="1158"/>
        <end position="1178"/>
    </location>
</feature>
<feature type="region of interest" description="Disordered" evidence="1">
    <location>
        <begin position="1701"/>
        <end position="1720"/>
    </location>
</feature>
<feature type="compositionally biased region" description="Pro residues" evidence="1">
    <location>
        <begin position="856"/>
        <end position="883"/>
    </location>
</feature>